<gene>
    <name evidence="2" type="ORF">V1264_025067</name>
</gene>
<comment type="caution">
    <text evidence="2">The sequence shown here is derived from an EMBL/GenBank/DDBJ whole genome shotgun (WGS) entry which is preliminary data.</text>
</comment>
<dbReference type="Proteomes" id="UP001374579">
    <property type="component" value="Unassembled WGS sequence"/>
</dbReference>
<reference evidence="2 3" key="1">
    <citation type="submission" date="2024-02" db="EMBL/GenBank/DDBJ databases">
        <title>Chromosome-scale genome assembly of the rough periwinkle Littorina saxatilis.</title>
        <authorList>
            <person name="De Jode A."/>
            <person name="Faria R."/>
            <person name="Formenti G."/>
            <person name="Sims Y."/>
            <person name="Smith T.P."/>
            <person name="Tracey A."/>
            <person name="Wood J.M.D."/>
            <person name="Zagrodzka Z.B."/>
            <person name="Johannesson K."/>
            <person name="Butlin R.K."/>
            <person name="Leder E.H."/>
        </authorList>
    </citation>
    <scope>NUCLEOTIDE SEQUENCE [LARGE SCALE GENOMIC DNA]</scope>
    <source>
        <strain evidence="2">Snail1</strain>
        <tissue evidence="2">Muscle</tissue>
    </source>
</reference>
<evidence type="ECO:0000313" key="2">
    <source>
        <dbReference type="EMBL" id="KAK7089162.1"/>
    </source>
</evidence>
<dbReference type="AlphaFoldDB" id="A0AAN9FZ09"/>
<keyword evidence="1" id="KW-0812">Transmembrane</keyword>
<accession>A0AAN9FZ09</accession>
<organism evidence="2 3">
    <name type="scientific">Littorina saxatilis</name>
    <dbReference type="NCBI Taxonomy" id="31220"/>
    <lineage>
        <taxon>Eukaryota</taxon>
        <taxon>Metazoa</taxon>
        <taxon>Spiralia</taxon>
        <taxon>Lophotrochozoa</taxon>
        <taxon>Mollusca</taxon>
        <taxon>Gastropoda</taxon>
        <taxon>Caenogastropoda</taxon>
        <taxon>Littorinimorpha</taxon>
        <taxon>Littorinoidea</taxon>
        <taxon>Littorinidae</taxon>
        <taxon>Littorina</taxon>
    </lineage>
</organism>
<proteinExistence type="predicted"/>
<name>A0AAN9FZ09_9CAEN</name>
<keyword evidence="1" id="KW-0472">Membrane</keyword>
<keyword evidence="3" id="KW-1185">Reference proteome</keyword>
<protein>
    <submittedName>
        <fullName evidence="2">Uncharacterized protein</fullName>
    </submittedName>
</protein>
<evidence type="ECO:0000313" key="3">
    <source>
        <dbReference type="Proteomes" id="UP001374579"/>
    </source>
</evidence>
<dbReference type="EMBL" id="JBAMIC010002728">
    <property type="protein sequence ID" value="KAK7089162.1"/>
    <property type="molecule type" value="Genomic_DNA"/>
</dbReference>
<keyword evidence="1" id="KW-1133">Transmembrane helix</keyword>
<feature type="transmembrane region" description="Helical" evidence="1">
    <location>
        <begin position="152"/>
        <end position="174"/>
    </location>
</feature>
<evidence type="ECO:0000256" key="1">
    <source>
        <dbReference type="SAM" id="Phobius"/>
    </source>
</evidence>
<sequence length="176" mass="19267">MAGLSQPSPATGLVALRRQSQAQTGQGSCTDTESRTAFDNCIFSFGMGHRQHFQLLQRNAPKCRSEVFNCREVDVMMRCLNTQPTTVISNRCWVTIPNELTKALKRYDIPCTYDDIAQRCGNGFTPLIPVARRRTSGRGIRNNPMAAIMNRIFPMIAMSMMGGGGLLGGMGGALGF</sequence>